<accession>A0A2H0VIV2</accession>
<feature type="transmembrane region" description="Helical" evidence="1">
    <location>
        <begin position="83"/>
        <end position="111"/>
    </location>
</feature>
<evidence type="ECO:0000313" key="4">
    <source>
        <dbReference type="Proteomes" id="UP000230796"/>
    </source>
</evidence>
<dbReference type="EMBL" id="PFAF01000031">
    <property type="protein sequence ID" value="PIR99021.1"/>
    <property type="molecule type" value="Genomic_DNA"/>
</dbReference>
<dbReference type="Pfam" id="PF10131">
    <property type="entry name" value="PTPS_related"/>
    <property type="match status" value="1"/>
</dbReference>
<reference evidence="4" key="1">
    <citation type="submission" date="2017-09" db="EMBL/GenBank/DDBJ databases">
        <title>Depth-based differentiation of microbial function through sediment-hosted aquifers and enrichment of novel symbionts in the deep terrestrial subsurface.</title>
        <authorList>
            <person name="Probst A.J."/>
            <person name="Ladd B."/>
            <person name="Jarett J.K."/>
            <person name="Geller-Mcgrath D.E."/>
            <person name="Sieber C.M.K."/>
            <person name="Emerson J.B."/>
            <person name="Anantharaman K."/>
            <person name="Thomas B.C."/>
            <person name="Malmstrom R."/>
            <person name="Stieglmeier M."/>
            <person name="Klingl A."/>
            <person name="Woyke T."/>
            <person name="Ryan C.M."/>
            <person name="Banfield J.F."/>
        </authorList>
    </citation>
    <scope>NUCLEOTIDE SEQUENCE [LARGE SCALE GENOMIC DNA]</scope>
</reference>
<feature type="non-terminal residue" evidence="3">
    <location>
        <position position="216"/>
    </location>
</feature>
<gene>
    <name evidence="3" type="ORF">COT87_01675</name>
</gene>
<evidence type="ECO:0000313" key="3">
    <source>
        <dbReference type="EMBL" id="PIR99021.1"/>
    </source>
</evidence>
<keyword evidence="1" id="KW-0812">Transmembrane</keyword>
<sequence length="216" mass="24968">MAKLLTHKWLLLALLIASLAGRMLLTNQHFYTHDDIQVFRVNEFINCFKDGQIPCRWSANLGKGYGYPWFNYYPPMIYVVPSLLYLVGFSIVTSLNLFMFLTFLLAAWSIYALVKELLDREDLACFASALYTLYPFHATNVFVRGVYAENLAWSIAPFILLLIYRQLKSNKFQKLLPALFALIYLTHIISSFVLTGLAFAWATLLIFVYQKSLFKN</sequence>
<dbReference type="Proteomes" id="UP000230796">
    <property type="component" value="Unassembled WGS sequence"/>
</dbReference>
<dbReference type="AlphaFoldDB" id="A0A2H0VIV2"/>
<feature type="transmembrane region" description="Helical" evidence="1">
    <location>
        <begin position="151"/>
        <end position="167"/>
    </location>
</feature>
<feature type="transmembrane region" description="Helical" evidence="1">
    <location>
        <begin position="179"/>
        <end position="209"/>
    </location>
</feature>
<protein>
    <recommendedName>
        <fullName evidence="2">Membrane protein 6-pyruvoyl-tetrahydropterin synthase-related domain-containing protein</fullName>
    </recommendedName>
</protein>
<feature type="domain" description="Membrane protein 6-pyruvoyl-tetrahydropterin synthase-related" evidence="2">
    <location>
        <begin position="70"/>
        <end position="212"/>
    </location>
</feature>
<organism evidence="3 4">
    <name type="scientific">Candidatus Collierbacteria bacterium CG10_big_fil_rev_8_21_14_0_10_44_9</name>
    <dbReference type="NCBI Taxonomy" id="1974535"/>
    <lineage>
        <taxon>Bacteria</taxon>
        <taxon>Candidatus Collieribacteriota</taxon>
    </lineage>
</organism>
<keyword evidence="1" id="KW-1133">Transmembrane helix</keyword>
<name>A0A2H0VIV2_9BACT</name>
<keyword evidence="1" id="KW-0472">Membrane</keyword>
<evidence type="ECO:0000256" key="1">
    <source>
        <dbReference type="SAM" id="Phobius"/>
    </source>
</evidence>
<comment type="caution">
    <text evidence="3">The sequence shown here is derived from an EMBL/GenBank/DDBJ whole genome shotgun (WGS) entry which is preliminary data.</text>
</comment>
<dbReference type="InterPro" id="IPR018776">
    <property type="entry name" value="Membrane_prot_PTPS-rel_domain"/>
</dbReference>
<evidence type="ECO:0000259" key="2">
    <source>
        <dbReference type="Pfam" id="PF10131"/>
    </source>
</evidence>
<proteinExistence type="predicted"/>